<protein>
    <recommendedName>
        <fullName evidence="1">Thioesterase domain-containing protein</fullName>
    </recommendedName>
</protein>
<dbReference type="InterPro" id="IPR006683">
    <property type="entry name" value="Thioestr_dom"/>
</dbReference>
<dbReference type="AlphaFoldDB" id="A0AA38RI78"/>
<keyword evidence="3" id="KW-1185">Reference proteome</keyword>
<gene>
    <name evidence="2" type="ORF">NKR23_g9098</name>
</gene>
<evidence type="ECO:0000313" key="2">
    <source>
        <dbReference type="EMBL" id="KAJ9137544.1"/>
    </source>
</evidence>
<comment type="caution">
    <text evidence="2">The sequence shown here is derived from an EMBL/GenBank/DDBJ whole genome shotgun (WGS) entry which is preliminary data.</text>
</comment>
<reference evidence="2" key="1">
    <citation type="submission" date="2022-07" db="EMBL/GenBank/DDBJ databases">
        <title>Fungi with potential for degradation of polypropylene.</title>
        <authorList>
            <person name="Gostincar C."/>
        </authorList>
    </citation>
    <scope>NUCLEOTIDE SEQUENCE</scope>
    <source>
        <strain evidence="2">EXF-13308</strain>
    </source>
</reference>
<dbReference type="PANTHER" id="PTHR47260">
    <property type="entry name" value="UPF0644 PROTEIN PB2B4.06"/>
    <property type="match status" value="1"/>
</dbReference>
<accession>A0AA38RI78</accession>
<evidence type="ECO:0000313" key="3">
    <source>
        <dbReference type="Proteomes" id="UP001174694"/>
    </source>
</evidence>
<proteinExistence type="predicted"/>
<dbReference type="CDD" id="cd03443">
    <property type="entry name" value="PaaI_thioesterase"/>
    <property type="match status" value="1"/>
</dbReference>
<evidence type="ECO:0000259" key="1">
    <source>
        <dbReference type="Pfam" id="PF03061"/>
    </source>
</evidence>
<organism evidence="2 3">
    <name type="scientific">Pleurostoma richardsiae</name>
    <dbReference type="NCBI Taxonomy" id="41990"/>
    <lineage>
        <taxon>Eukaryota</taxon>
        <taxon>Fungi</taxon>
        <taxon>Dikarya</taxon>
        <taxon>Ascomycota</taxon>
        <taxon>Pezizomycotina</taxon>
        <taxon>Sordariomycetes</taxon>
        <taxon>Sordariomycetidae</taxon>
        <taxon>Calosphaeriales</taxon>
        <taxon>Pleurostomataceae</taxon>
        <taxon>Pleurostoma</taxon>
    </lineage>
</organism>
<dbReference type="InterPro" id="IPR052061">
    <property type="entry name" value="PTE-AB_protein"/>
</dbReference>
<dbReference type="Proteomes" id="UP001174694">
    <property type="component" value="Unassembled WGS sequence"/>
</dbReference>
<name>A0AA38RI78_9PEZI</name>
<dbReference type="Gene3D" id="3.10.129.10">
    <property type="entry name" value="Hotdog Thioesterase"/>
    <property type="match status" value="1"/>
</dbReference>
<dbReference type="Pfam" id="PF03061">
    <property type="entry name" value="4HBT"/>
    <property type="match status" value="1"/>
</dbReference>
<dbReference type="SUPFAM" id="SSF54637">
    <property type="entry name" value="Thioesterase/thiol ester dehydrase-isomerase"/>
    <property type="match status" value="1"/>
</dbReference>
<feature type="domain" description="Thioesterase" evidence="1">
    <location>
        <begin position="96"/>
        <end position="175"/>
    </location>
</feature>
<sequence>MATAGDDGAAAGIRHFMSIPWCAELLSKPNLVVSEAYSRRTKPGTGDSLISRTLKTSDTISSFITFHNAPDSPTELITEVRALLTLGSLINGFPDVCHGGIVMTIMDEVISLLVPANQGRGNLAKGAVMMTAYLNSTFVQPVRTPGTILVTARLTRVEGRKYFMDAKVEDSEGMLLTKSEALFVVLKEKL</sequence>
<dbReference type="PANTHER" id="PTHR47260:SF6">
    <property type="entry name" value="THIOESTERASE DOMAIN-CONTAINING PROTEIN"/>
    <property type="match status" value="1"/>
</dbReference>
<dbReference type="EMBL" id="JANBVO010000034">
    <property type="protein sequence ID" value="KAJ9137544.1"/>
    <property type="molecule type" value="Genomic_DNA"/>
</dbReference>
<dbReference type="InterPro" id="IPR029069">
    <property type="entry name" value="HotDog_dom_sf"/>
</dbReference>